<sequence>MTRFTTARAMTTADVRSPVERMQELADNAFQPLDGAACAVCPHPVARHDSMGLRFCHATLKGAIARGCICRSS</sequence>
<dbReference type="KEGG" id="gob:Gobs_1037"/>
<dbReference type="Proteomes" id="UP000001382">
    <property type="component" value="Chromosome"/>
</dbReference>
<dbReference type="OrthoDB" id="5195416at2"/>
<dbReference type="NCBIfam" id="NF038206">
    <property type="entry name" value="RGCVC_fam"/>
    <property type="match status" value="1"/>
</dbReference>
<evidence type="ECO:0000313" key="1">
    <source>
        <dbReference type="EMBL" id="ADB73797.1"/>
    </source>
</evidence>
<dbReference type="RefSeq" id="WP_012947238.1">
    <property type="nucleotide sequence ID" value="NC_013757.1"/>
</dbReference>
<dbReference type="HOGENOM" id="CLU_2699441_0_0_11"/>
<reference evidence="1 2" key="1">
    <citation type="journal article" date="2010" name="Stand. Genomic Sci.">
        <title>Complete genome sequence of Geodermatophilus obscurus type strain (G-20).</title>
        <authorList>
            <person name="Ivanova N."/>
            <person name="Sikorski J."/>
            <person name="Jando M."/>
            <person name="Munk C."/>
            <person name="Lapidus A."/>
            <person name="Glavina Del Rio T."/>
            <person name="Copeland A."/>
            <person name="Tice H."/>
            <person name="Cheng J.-F."/>
            <person name="Lucas S."/>
            <person name="Chen F."/>
            <person name="Nolan M."/>
            <person name="Bruce D."/>
            <person name="Goodwin L."/>
            <person name="Pitluck S."/>
            <person name="Mavromatis K."/>
            <person name="Mikhailova N."/>
            <person name="Pati A."/>
            <person name="Chen A."/>
            <person name="Palaniappan K."/>
            <person name="Land M."/>
            <person name="Hauser L."/>
            <person name="Chang Y.-J."/>
            <person name="Jeffries C.D."/>
            <person name="Meincke L."/>
            <person name="Brettin T."/>
            <person name="Detter J.C."/>
            <person name="Detter J.C."/>
            <person name="Rohde M."/>
            <person name="Goeker M."/>
            <person name="Bristow J."/>
            <person name="Eisen J.A."/>
            <person name="Markowitz V."/>
            <person name="Hugenholtz P."/>
            <person name="Kyrpides N.C."/>
            <person name="Klenk H.-P."/>
        </authorList>
    </citation>
    <scope>NUCLEOTIDE SEQUENCE [LARGE SCALE GENOMIC DNA]</scope>
    <source>
        <strain evidence="2">ATCC 25078 / DSM 43160 / JCM 3152 / KCC A-0152 / KCTC 9177 / NBRC 13315 / NRRL B-3577 / G-20</strain>
    </source>
</reference>
<reference evidence="2" key="2">
    <citation type="submission" date="2010-01" db="EMBL/GenBank/DDBJ databases">
        <title>The complete genome of Geodermatophilus obscurus DSM 43160.</title>
        <authorList>
            <consortium name="US DOE Joint Genome Institute (JGI-PGF)"/>
            <person name="Lucas S."/>
            <person name="Copeland A."/>
            <person name="Lapidus A."/>
            <person name="Glavina del Rio T."/>
            <person name="Dalin E."/>
            <person name="Tice H."/>
            <person name="Bruce D."/>
            <person name="Goodwin L."/>
            <person name="Pitluck S."/>
            <person name="Kyrpides N."/>
            <person name="Mavromatis K."/>
            <person name="Ivanova N."/>
            <person name="Munk A.C."/>
            <person name="Brettin T."/>
            <person name="Detter J.C."/>
            <person name="Han C."/>
            <person name="Larimer F."/>
            <person name="Land M."/>
            <person name="Hauser L."/>
            <person name="Markowitz V."/>
            <person name="Cheng J.-F."/>
            <person name="Hugenholtz P."/>
            <person name="Woyke T."/>
            <person name="Wu D."/>
            <person name="Jando M."/>
            <person name="Schneider S."/>
            <person name="Klenk H.-P."/>
            <person name="Eisen J.A."/>
        </authorList>
    </citation>
    <scope>NUCLEOTIDE SEQUENCE [LARGE SCALE GENOMIC DNA]</scope>
    <source>
        <strain evidence="2">ATCC 25078 / DSM 43160 / JCM 3152 / KCC A-0152 / KCTC 9177 / NBRC 13315 / NRRL B-3577 / G-20</strain>
    </source>
</reference>
<proteinExistence type="predicted"/>
<name>D2S9T4_GEOOG</name>
<gene>
    <name evidence="1" type="ordered locus">Gobs_1037</name>
</gene>
<accession>D2S9T4</accession>
<evidence type="ECO:0000313" key="2">
    <source>
        <dbReference type="Proteomes" id="UP000001382"/>
    </source>
</evidence>
<dbReference type="AlphaFoldDB" id="D2S9T4"/>
<protein>
    <submittedName>
        <fullName evidence="1">Uncharacterized protein</fullName>
    </submittedName>
</protein>
<organism evidence="1 2">
    <name type="scientific">Geodermatophilus obscurus (strain ATCC 25078 / DSM 43160 / JCM 3152 / CCUG 61914 / KCC A-0152 / KCTC 9177 / NBRC 13315 / NRRL B-3577 / G-20)</name>
    <dbReference type="NCBI Taxonomy" id="526225"/>
    <lineage>
        <taxon>Bacteria</taxon>
        <taxon>Bacillati</taxon>
        <taxon>Actinomycetota</taxon>
        <taxon>Actinomycetes</taxon>
        <taxon>Geodermatophilales</taxon>
        <taxon>Geodermatophilaceae</taxon>
        <taxon>Geodermatophilus</taxon>
    </lineage>
</organism>
<keyword evidence="2" id="KW-1185">Reference proteome</keyword>
<dbReference type="EMBL" id="CP001867">
    <property type="protein sequence ID" value="ADB73797.1"/>
    <property type="molecule type" value="Genomic_DNA"/>
</dbReference>